<dbReference type="Pfam" id="PF00285">
    <property type="entry name" value="Citrate_synt"/>
    <property type="match status" value="1"/>
</dbReference>
<evidence type="ECO:0000256" key="1">
    <source>
        <dbReference type="RuleBase" id="RU000441"/>
    </source>
</evidence>
<protein>
    <recommendedName>
        <fullName evidence="1">Citrate synthase</fullName>
    </recommendedName>
</protein>
<dbReference type="GO" id="GO:0046912">
    <property type="term" value="F:acyltransferase activity, acyl groups converted into alkyl on transfer"/>
    <property type="evidence" value="ECO:0007669"/>
    <property type="project" value="InterPro"/>
</dbReference>
<dbReference type="Gene3D" id="1.10.230.10">
    <property type="entry name" value="Cytochrome P450-Terp, domain 2"/>
    <property type="match status" value="1"/>
</dbReference>
<dbReference type="PANTHER" id="PTHR42871:SF1">
    <property type="entry name" value="CITRATE SYNTHASE"/>
    <property type="match status" value="1"/>
</dbReference>
<dbReference type="AlphaFoldDB" id="A0A8H3U814"/>
<accession>A0A8H3U814</accession>
<comment type="similarity">
    <text evidence="1">Belongs to the citrate synthase family.</text>
</comment>
<dbReference type="InterPro" id="IPR016142">
    <property type="entry name" value="Citrate_synth-like_lrg_a-sub"/>
</dbReference>
<dbReference type="Gene3D" id="1.10.580.10">
    <property type="entry name" value="Citrate Synthase, domain 1"/>
    <property type="match status" value="1"/>
</dbReference>
<organism evidence="2 3">
    <name type="scientific">Venturia inaequalis</name>
    <name type="common">Apple scab fungus</name>
    <dbReference type="NCBI Taxonomy" id="5025"/>
    <lineage>
        <taxon>Eukaryota</taxon>
        <taxon>Fungi</taxon>
        <taxon>Dikarya</taxon>
        <taxon>Ascomycota</taxon>
        <taxon>Pezizomycotina</taxon>
        <taxon>Dothideomycetes</taxon>
        <taxon>Pleosporomycetidae</taxon>
        <taxon>Venturiales</taxon>
        <taxon>Venturiaceae</taxon>
        <taxon>Venturia</taxon>
    </lineage>
</organism>
<dbReference type="PANTHER" id="PTHR42871">
    <property type="entry name" value="CITRATE SYNTHASE"/>
    <property type="match status" value="1"/>
</dbReference>
<sequence>MATTEKFETIVFSTPSYSTPSYNLINSERQLAASNINQNLAPDVRDSGVLVHTLADTVIASDSARFHFDIAAVKFDFAFLSASLLSAFAKACSFVDRIICEYGGNDQPDNDEGELIVKDSRSGSTYNVPIRRGSVDAMQFRQMVTTSKFSNMLGRPVKGQLKVLDVGYQNTACAESDITFVRDSPAYLMLTAGLSAWAAAVPEQVPVHVGETLYLKNPEKADISMKQGFASFAAIVALIYCHQHGHAFTPAEGHRSVPENVLVMMKFVDKSTGKPAPAMVHDLDKLLILYADHEMTASTAALLHTGSVGADALTSLISSVATGWGPLHAGAIDLVYKKLEEIGSVENVEPFIDKVRNKEQRLMGVGHRLYKTQDPRGKLLRDRLLQLSLTATTIPLLAVALEIERVVSVDEYFVTRKLCINADLYGSLVFTALGFENEIITAVAGIGRCAGGVAHWKEAANKDPKIWRPTQLYTGPMTAGQDDVD</sequence>
<reference evidence="2 3" key="1">
    <citation type="submission" date="2019-11" db="EMBL/GenBank/DDBJ databases">
        <title>Venturia inaequalis Genome Resource.</title>
        <authorList>
            <person name="Lichtner F.J."/>
        </authorList>
    </citation>
    <scope>NUCLEOTIDE SEQUENCE [LARGE SCALE GENOMIC DNA]</scope>
    <source>
        <strain evidence="2">Bline_iso_100314</strain>
    </source>
</reference>
<dbReference type="SUPFAM" id="SSF48256">
    <property type="entry name" value="Citrate synthase"/>
    <property type="match status" value="1"/>
</dbReference>
<evidence type="ECO:0000313" key="3">
    <source>
        <dbReference type="Proteomes" id="UP000433883"/>
    </source>
</evidence>
<evidence type="ECO:0000313" key="2">
    <source>
        <dbReference type="EMBL" id="KAE9965611.1"/>
    </source>
</evidence>
<name>A0A8H3U814_VENIN</name>
<dbReference type="EMBL" id="WNWQ01000593">
    <property type="protein sequence ID" value="KAE9965611.1"/>
    <property type="molecule type" value="Genomic_DNA"/>
</dbReference>
<dbReference type="InterPro" id="IPR036969">
    <property type="entry name" value="Citrate_synthase_sf"/>
</dbReference>
<dbReference type="Proteomes" id="UP000433883">
    <property type="component" value="Unassembled WGS sequence"/>
</dbReference>
<dbReference type="PRINTS" id="PR00143">
    <property type="entry name" value="CITRTSNTHASE"/>
</dbReference>
<keyword evidence="1" id="KW-0808">Transferase</keyword>
<gene>
    <name evidence="2" type="ORF">BLS_007502</name>
</gene>
<dbReference type="InterPro" id="IPR002020">
    <property type="entry name" value="Citrate_synthase"/>
</dbReference>
<comment type="caution">
    <text evidence="2">The sequence shown here is derived from an EMBL/GenBank/DDBJ whole genome shotgun (WGS) entry which is preliminary data.</text>
</comment>
<proteinExistence type="inferred from homology"/>
<dbReference type="InterPro" id="IPR016143">
    <property type="entry name" value="Citrate_synth-like_sm_a-sub"/>
</dbReference>